<dbReference type="EMBL" id="VSSQ01068462">
    <property type="protein sequence ID" value="MPN20651.1"/>
    <property type="molecule type" value="Genomic_DNA"/>
</dbReference>
<comment type="caution">
    <text evidence="1">The sequence shown here is derived from an EMBL/GenBank/DDBJ whole genome shotgun (WGS) entry which is preliminary data.</text>
</comment>
<proteinExistence type="predicted"/>
<organism evidence="1">
    <name type="scientific">bioreactor metagenome</name>
    <dbReference type="NCBI Taxonomy" id="1076179"/>
    <lineage>
        <taxon>unclassified sequences</taxon>
        <taxon>metagenomes</taxon>
        <taxon>ecological metagenomes</taxon>
    </lineage>
</organism>
<accession>A0A645G1F5</accession>
<name>A0A645G1F5_9ZZZZ</name>
<evidence type="ECO:0000313" key="1">
    <source>
        <dbReference type="EMBL" id="MPN20651.1"/>
    </source>
</evidence>
<dbReference type="AlphaFoldDB" id="A0A645G1F5"/>
<reference evidence="1" key="1">
    <citation type="submission" date="2019-08" db="EMBL/GenBank/DDBJ databases">
        <authorList>
            <person name="Kucharzyk K."/>
            <person name="Murdoch R.W."/>
            <person name="Higgins S."/>
            <person name="Loffler F."/>
        </authorList>
    </citation>
    <scope>NUCLEOTIDE SEQUENCE</scope>
</reference>
<gene>
    <name evidence="1" type="ORF">SDC9_168030</name>
</gene>
<sequence>MLNIAEIKVIRAVFDSFHRSSGHFVDFDRRVEVHTLVVELELKWGLEIAPVGFIAIKLDLLIIRIFHVAENGGQVTFWRLIAFIG</sequence>
<protein>
    <submittedName>
        <fullName evidence="1">Uncharacterized protein</fullName>
    </submittedName>
</protein>